<dbReference type="AlphaFoldDB" id="A0A5C8ZS04"/>
<dbReference type="Proteomes" id="UP000321039">
    <property type="component" value="Unassembled WGS sequence"/>
</dbReference>
<protein>
    <submittedName>
        <fullName evidence="10">Response regulator</fullName>
    </submittedName>
</protein>
<evidence type="ECO:0000256" key="3">
    <source>
        <dbReference type="ARBA" id="ARBA00023015"/>
    </source>
</evidence>
<dbReference type="PANTHER" id="PTHR48111">
    <property type="entry name" value="REGULATOR OF RPOS"/>
    <property type="match status" value="1"/>
</dbReference>
<gene>
    <name evidence="10" type="ORF">FV139_18705</name>
</gene>
<evidence type="ECO:0000256" key="2">
    <source>
        <dbReference type="ARBA" id="ARBA00023012"/>
    </source>
</evidence>
<dbReference type="InterPro" id="IPR011006">
    <property type="entry name" value="CheY-like_superfamily"/>
</dbReference>
<dbReference type="FunFam" id="3.40.50.2300:FF:000001">
    <property type="entry name" value="DNA-binding response regulator PhoB"/>
    <property type="match status" value="1"/>
</dbReference>
<dbReference type="InterPro" id="IPR039420">
    <property type="entry name" value="WalR-like"/>
</dbReference>
<dbReference type="GO" id="GO:0000976">
    <property type="term" value="F:transcription cis-regulatory region binding"/>
    <property type="evidence" value="ECO:0007669"/>
    <property type="project" value="TreeGrafter"/>
</dbReference>
<dbReference type="PROSITE" id="PS51755">
    <property type="entry name" value="OMPR_PHOB"/>
    <property type="match status" value="1"/>
</dbReference>
<dbReference type="GO" id="GO:0032993">
    <property type="term" value="C:protein-DNA complex"/>
    <property type="evidence" value="ECO:0007669"/>
    <property type="project" value="TreeGrafter"/>
</dbReference>
<feature type="DNA-binding region" description="OmpR/PhoB-type" evidence="7">
    <location>
        <begin position="127"/>
        <end position="226"/>
    </location>
</feature>
<dbReference type="Pfam" id="PF00072">
    <property type="entry name" value="Response_reg"/>
    <property type="match status" value="1"/>
</dbReference>
<dbReference type="SUPFAM" id="SSF52172">
    <property type="entry name" value="CheY-like"/>
    <property type="match status" value="1"/>
</dbReference>
<dbReference type="CDD" id="cd17574">
    <property type="entry name" value="REC_OmpR"/>
    <property type="match status" value="1"/>
</dbReference>
<keyword evidence="1 6" id="KW-0597">Phosphoprotein</keyword>
<dbReference type="RefSeq" id="WP_148070004.1">
    <property type="nucleotide sequence ID" value="NZ_VRZA01000008.1"/>
</dbReference>
<evidence type="ECO:0000256" key="7">
    <source>
        <dbReference type="PROSITE-ProRule" id="PRU01091"/>
    </source>
</evidence>
<dbReference type="CDD" id="cd00383">
    <property type="entry name" value="trans_reg_C"/>
    <property type="match status" value="1"/>
</dbReference>
<dbReference type="InterPro" id="IPR001867">
    <property type="entry name" value="OmpR/PhoB-type_DNA-bd"/>
</dbReference>
<dbReference type="EMBL" id="VRZA01000008">
    <property type="protein sequence ID" value="TXS90287.1"/>
    <property type="molecule type" value="Genomic_DNA"/>
</dbReference>
<keyword evidence="3" id="KW-0805">Transcription regulation</keyword>
<keyword evidence="2" id="KW-0902">Two-component regulatory system</keyword>
<evidence type="ECO:0000256" key="5">
    <source>
        <dbReference type="ARBA" id="ARBA00023163"/>
    </source>
</evidence>
<feature type="modified residue" description="4-aspartylphosphate" evidence="6">
    <location>
        <position position="56"/>
    </location>
</feature>
<comment type="caution">
    <text evidence="10">The sequence shown here is derived from an EMBL/GenBank/DDBJ whole genome shotgun (WGS) entry which is preliminary data.</text>
</comment>
<dbReference type="Gene3D" id="1.10.10.10">
    <property type="entry name" value="Winged helix-like DNA-binding domain superfamily/Winged helix DNA-binding domain"/>
    <property type="match status" value="1"/>
</dbReference>
<dbReference type="InterPro" id="IPR001789">
    <property type="entry name" value="Sig_transdc_resp-reg_receiver"/>
</dbReference>
<name>A0A5C8ZS04_9GAMM</name>
<evidence type="ECO:0000313" key="11">
    <source>
        <dbReference type="Proteomes" id="UP000321039"/>
    </source>
</evidence>
<dbReference type="Gene3D" id="6.10.250.690">
    <property type="match status" value="1"/>
</dbReference>
<keyword evidence="4 7" id="KW-0238">DNA-binding</keyword>
<dbReference type="PANTHER" id="PTHR48111:SF4">
    <property type="entry name" value="DNA-BINDING DUAL TRANSCRIPTIONAL REGULATOR OMPR"/>
    <property type="match status" value="1"/>
</dbReference>
<proteinExistence type="predicted"/>
<dbReference type="SMART" id="SM00448">
    <property type="entry name" value="REC"/>
    <property type="match status" value="1"/>
</dbReference>
<accession>A0A5C8ZS04</accession>
<feature type="domain" description="Response regulatory" evidence="8">
    <location>
        <begin position="7"/>
        <end position="120"/>
    </location>
</feature>
<dbReference type="SMART" id="SM00862">
    <property type="entry name" value="Trans_reg_C"/>
    <property type="match status" value="1"/>
</dbReference>
<organism evidence="10 11">
    <name type="scientific">Parahaliea maris</name>
    <dbReference type="NCBI Taxonomy" id="2716870"/>
    <lineage>
        <taxon>Bacteria</taxon>
        <taxon>Pseudomonadati</taxon>
        <taxon>Pseudomonadota</taxon>
        <taxon>Gammaproteobacteria</taxon>
        <taxon>Cellvibrionales</taxon>
        <taxon>Halieaceae</taxon>
        <taxon>Parahaliea</taxon>
    </lineage>
</organism>
<dbReference type="InterPro" id="IPR016032">
    <property type="entry name" value="Sig_transdc_resp-reg_C-effctor"/>
</dbReference>
<dbReference type="PROSITE" id="PS50110">
    <property type="entry name" value="RESPONSE_REGULATORY"/>
    <property type="match status" value="1"/>
</dbReference>
<sequence>MITNGVLVLVVEDEEKLANVVVKYLEANNYKAHWEMFGEKAVEAAQKLSPALIVLDLNLPDIDGLEVCKRIREFSTAPIIMLTARTEEIQKVLGLDAGADDYVTKPFSPGELMARIRAMLRRLQWPEEKPIIPGLVMNAETYKANFDGKNLNLTPVEFRLLATLLQSPGRIYSRSQLLDTIYDDYRDTTDRAIDSHIRNLRGKLRKLSPDDELIRSVYGVGYKIDI</sequence>
<keyword evidence="5" id="KW-0804">Transcription</keyword>
<dbReference type="Pfam" id="PF00486">
    <property type="entry name" value="Trans_reg_C"/>
    <property type="match status" value="1"/>
</dbReference>
<keyword evidence="11" id="KW-1185">Reference proteome</keyword>
<dbReference type="InterPro" id="IPR036388">
    <property type="entry name" value="WH-like_DNA-bd_sf"/>
</dbReference>
<evidence type="ECO:0000256" key="6">
    <source>
        <dbReference type="PROSITE-ProRule" id="PRU00169"/>
    </source>
</evidence>
<dbReference type="GO" id="GO:0000156">
    <property type="term" value="F:phosphorelay response regulator activity"/>
    <property type="evidence" value="ECO:0007669"/>
    <property type="project" value="TreeGrafter"/>
</dbReference>
<feature type="domain" description="OmpR/PhoB-type" evidence="9">
    <location>
        <begin position="127"/>
        <end position="226"/>
    </location>
</feature>
<evidence type="ECO:0000259" key="8">
    <source>
        <dbReference type="PROSITE" id="PS50110"/>
    </source>
</evidence>
<evidence type="ECO:0000256" key="4">
    <source>
        <dbReference type="ARBA" id="ARBA00023125"/>
    </source>
</evidence>
<dbReference type="GO" id="GO:0006355">
    <property type="term" value="P:regulation of DNA-templated transcription"/>
    <property type="evidence" value="ECO:0007669"/>
    <property type="project" value="InterPro"/>
</dbReference>
<evidence type="ECO:0000313" key="10">
    <source>
        <dbReference type="EMBL" id="TXS90287.1"/>
    </source>
</evidence>
<evidence type="ECO:0000256" key="1">
    <source>
        <dbReference type="ARBA" id="ARBA00022553"/>
    </source>
</evidence>
<reference evidence="10 11" key="1">
    <citation type="submission" date="2019-08" db="EMBL/GenBank/DDBJ databases">
        <title>Parahaliea maris sp. nov., isolated from the surface seawater.</title>
        <authorList>
            <person name="Liu Y."/>
        </authorList>
    </citation>
    <scope>NUCLEOTIDE SEQUENCE [LARGE SCALE GENOMIC DNA]</scope>
    <source>
        <strain evidence="10 11">HSLHS9</strain>
    </source>
</reference>
<evidence type="ECO:0000259" key="9">
    <source>
        <dbReference type="PROSITE" id="PS51755"/>
    </source>
</evidence>
<dbReference type="SUPFAM" id="SSF46894">
    <property type="entry name" value="C-terminal effector domain of the bipartite response regulators"/>
    <property type="match status" value="1"/>
</dbReference>
<dbReference type="GO" id="GO:0005829">
    <property type="term" value="C:cytosol"/>
    <property type="evidence" value="ECO:0007669"/>
    <property type="project" value="TreeGrafter"/>
</dbReference>
<dbReference type="Gene3D" id="3.40.50.2300">
    <property type="match status" value="1"/>
</dbReference>